<feature type="transmembrane region" description="Helical" evidence="6">
    <location>
        <begin position="385"/>
        <end position="407"/>
    </location>
</feature>
<dbReference type="RefSeq" id="WP_213237304.1">
    <property type="nucleotide sequence ID" value="NZ_JAHBCL010000020.1"/>
</dbReference>
<sequence length="482" mass="52244">MGKDVQKFQLFDIDGSAVGFDFRKRKNRIHFIISFFLFAGIMLLPLDSISDTAARTLALTALVLYMWITLYVDLMTSSLVLAGGAILLGLLSYKEVATLFGSSQFLPMLGICIVALGASTTKLTSRFAYFLLWKFGRKPRTIALVAVIVCAVLSSVVSNIATAILLAATFAPVIEHLGNKQLGKAIMILLPVSAMYGGAALINGSGPNLVALQNLELATEGTATVSYLQWATVGWVSLLLIIPIIVVLYTRYFKVPKTIDGIDVTVFKQSLNELGPITGKEIRWLLIMLTMIVFLVFGFPMGYVGVIFGTICLLPGIGIVSGKEMLKNVPWFLLFILGFSPVLSSILTQSKLTNVLISATSPYLNQFSILGLILFFTFLKSILNNIIISGPAPVSIILISSFAPVVMSLGYNPVAIFMPALILSHPATILGSSASYQTTYQYGYWDITETIRPGAAMMLLGPIVVSVVCYLLYPLLGISLML</sequence>
<feature type="transmembrane region" description="Helical" evidence="6">
    <location>
        <begin position="29"/>
        <end position="46"/>
    </location>
</feature>
<feature type="transmembrane region" description="Helical" evidence="6">
    <location>
        <begin position="414"/>
        <end position="436"/>
    </location>
</feature>
<evidence type="ECO:0000313" key="8">
    <source>
        <dbReference type="EMBL" id="MBS7527444.1"/>
    </source>
</evidence>
<protein>
    <submittedName>
        <fullName evidence="8">Anion permease</fullName>
    </submittedName>
</protein>
<comment type="caution">
    <text evidence="8">The sequence shown here is derived from an EMBL/GenBank/DDBJ whole genome shotgun (WGS) entry which is preliminary data.</text>
</comment>
<feature type="transmembrane region" description="Helical" evidence="6">
    <location>
        <begin position="355"/>
        <end position="379"/>
    </location>
</feature>
<keyword evidence="5 6" id="KW-0472">Membrane</keyword>
<dbReference type="EMBL" id="JAHBCL010000020">
    <property type="protein sequence ID" value="MBS7527444.1"/>
    <property type="molecule type" value="Genomic_DNA"/>
</dbReference>
<dbReference type="PANTHER" id="PTHR10283">
    <property type="entry name" value="SOLUTE CARRIER FAMILY 13 MEMBER"/>
    <property type="match status" value="1"/>
</dbReference>
<feature type="transmembrane region" description="Helical" evidence="6">
    <location>
        <begin position="456"/>
        <end position="476"/>
    </location>
</feature>
<dbReference type="Pfam" id="PF03600">
    <property type="entry name" value="CitMHS"/>
    <property type="match status" value="1"/>
</dbReference>
<evidence type="ECO:0000256" key="3">
    <source>
        <dbReference type="ARBA" id="ARBA00022692"/>
    </source>
</evidence>
<dbReference type="Proteomes" id="UP000746471">
    <property type="component" value="Unassembled WGS sequence"/>
</dbReference>
<dbReference type="InterPro" id="IPR004680">
    <property type="entry name" value="Cit_transptr-like_dom"/>
</dbReference>
<keyword evidence="4 6" id="KW-1133">Transmembrane helix</keyword>
<feature type="transmembrane region" description="Helical" evidence="6">
    <location>
        <begin position="329"/>
        <end position="348"/>
    </location>
</feature>
<proteinExistence type="predicted"/>
<gene>
    <name evidence="8" type="ORF">KHM83_12235</name>
</gene>
<keyword evidence="2" id="KW-0813">Transport</keyword>
<reference evidence="8 9" key="1">
    <citation type="submission" date="2021-05" db="EMBL/GenBank/DDBJ databases">
        <title>Fusibacter ferrireducens sp. nov., an anaerobic, sulfur- and Fe-reducing bacterium isolated from the mangrove sediment.</title>
        <authorList>
            <person name="Qiu D."/>
        </authorList>
    </citation>
    <scope>NUCLEOTIDE SEQUENCE [LARGE SCALE GENOMIC DNA]</scope>
    <source>
        <strain evidence="8 9">DSM 12116</strain>
    </source>
</reference>
<evidence type="ECO:0000256" key="2">
    <source>
        <dbReference type="ARBA" id="ARBA00022448"/>
    </source>
</evidence>
<keyword evidence="9" id="KW-1185">Reference proteome</keyword>
<evidence type="ECO:0000259" key="7">
    <source>
        <dbReference type="Pfam" id="PF03600"/>
    </source>
</evidence>
<feature type="transmembrane region" description="Helical" evidence="6">
    <location>
        <begin position="284"/>
        <end position="317"/>
    </location>
</feature>
<feature type="transmembrane region" description="Helical" evidence="6">
    <location>
        <begin position="141"/>
        <end position="174"/>
    </location>
</feature>
<feature type="transmembrane region" description="Helical" evidence="6">
    <location>
        <begin position="66"/>
        <end position="93"/>
    </location>
</feature>
<keyword evidence="3 6" id="KW-0812">Transmembrane</keyword>
<evidence type="ECO:0000313" key="9">
    <source>
        <dbReference type="Proteomes" id="UP000746471"/>
    </source>
</evidence>
<feature type="transmembrane region" description="Helical" evidence="6">
    <location>
        <begin position="227"/>
        <end position="249"/>
    </location>
</feature>
<feature type="transmembrane region" description="Helical" evidence="6">
    <location>
        <begin position="186"/>
        <end position="207"/>
    </location>
</feature>
<evidence type="ECO:0000256" key="1">
    <source>
        <dbReference type="ARBA" id="ARBA00004141"/>
    </source>
</evidence>
<feature type="domain" description="Citrate transporter-like" evidence="7">
    <location>
        <begin position="65"/>
        <end position="417"/>
    </location>
</feature>
<evidence type="ECO:0000256" key="5">
    <source>
        <dbReference type="ARBA" id="ARBA00023136"/>
    </source>
</evidence>
<organism evidence="8 9">
    <name type="scientific">Fusibacter paucivorans</name>
    <dbReference type="NCBI Taxonomy" id="76009"/>
    <lineage>
        <taxon>Bacteria</taxon>
        <taxon>Bacillati</taxon>
        <taxon>Bacillota</taxon>
        <taxon>Clostridia</taxon>
        <taxon>Eubacteriales</taxon>
        <taxon>Eubacteriales Family XII. Incertae Sedis</taxon>
        <taxon>Fusibacter</taxon>
    </lineage>
</organism>
<evidence type="ECO:0000256" key="4">
    <source>
        <dbReference type="ARBA" id="ARBA00022989"/>
    </source>
</evidence>
<accession>A0ABS5PQK5</accession>
<evidence type="ECO:0000256" key="6">
    <source>
        <dbReference type="SAM" id="Phobius"/>
    </source>
</evidence>
<comment type="subcellular location">
    <subcellularLocation>
        <location evidence="1">Membrane</location>
        <topology evidence="1">Multi-pass membrane protein</topology>
    </subcellularLocation>
</comment>
<name>A0ABS5PQK5_9FIRM</name>
<feature type="transmembrane region" description="Helical" evidence="6">
    <location>
        <begin position="105"/>
        <end position="121"/>
    </location>
</feature>